<dbReference type="GO" id="GO:0003714">
    <property type="term" value="F:transcription corepressor activity"/>
    <property type="evidence" value="ECO:0007669"/>
    <property type="project" value="TreeGrafter"/>
</dbReference>
<dbReference type="GO" id="GO:0016757">
    <property type="term" value="F:glycosyltransferase activity"/>
    <property type="evidence" value="ECO:0007669"/>
    <property type="project" value="UniProtKB-KW"/>
</dbReference>
<dbReference type="PROSITE" id="PS50950">
    <property type="entry name" value="ZF_THAP"/>
    <property type="match status" value="1"/>
</dbReference>
<dbReference type="SUPFAM" id="SSF52467">
    <property type="entry name" value="DHS-like NAD/FAD-binding domain"/>
    <property type="match status" value="1"/>
</dbReference>
<evidence type="ECO:0000259" key="12">
    <source>
        <dbReference type="PROSITE" id="PS50305"/>
    </source>
</evidence>
<dbReference type="Gene3D" id="2.20.28.200">
    <property type="match status" value="1"/>
</dbReference>
<name>A0A8B6GIC7_MYTGA</name>
<dbReference type="CDD" id="cd01410">
    <property type="entry name" value="SIRT7"/>
    <property type="match status" value="1"/>
</dbReference>
<comment type="similarity">
    <text evidence="8">Belongs to the sirtuin family. Class IV subfamily.</text>
</comment>
<dbReference type="InterPro" id="IPR003000">
    <property type="entry name" value="Sirtuin"/>
</dbReference>
<keyword evidence="2 14" id="KW-0808">Transferase</keyword>
<evidence type="ECO:0000256" key="4">
    <source>
        <dbReference type="ARBA" id="ARBA00022771"/>
    </source>
</evidence>
<evidence type="ECO:0000256" key="1">
    <source>
        <dbReference type="ARBA" id="ARBA00012928"/>
    </source>
</evidence>
<dbReference type="GO" id="GO:0046969">
    <property type="term" value="F:histone H3K9 deacetylase activity, NAD-dependent"/>
    <property type="evidence" value="ECO:0007669"/>
    <property type="project" value="TreeGrafter"/>
</dbReference>
<feature type="non-terminal residue" evidence="14">
    <location>
        <position position="643"/>
    </location>
</feature>
<dbReference type="Gene3D" id="3.40.50.1220">
    <property type="entry name" value="TPP-binding domain"/>
    <property type="match status" value="1"/>
</dbReference>
<feature type="binding site" evidence="9">
    <location>
        <position position="420"/>
    </location>
    <ligand>
        <name>Zn(2+)</name>
        <dbReference type="ChEBI" id="CHEBI:29105"/>
    </ligand>
</feature>
<dbReference type="Proteomes" id="UP000596742">
    <property type="component" value="Unassembled WGS sequence"/>
</dbReference>
<dbReference type="GO" id="GO:0003677">
    <property type="term" value="F:DNA binding"/>
    <property type="evidence" value="ECO:0007669"/>
    <property type="project" value="UniProtKB-UniRule"/>
</dbReference>
<feature type="domain" description="THAP-type" evidence="13">
    <location>
        <begin position="22"/>
        <end position="103"/>
    </location>
</feature>
<dbReference type="PROSITE" id="PS50305">
    <property type="entry name" value="SIRTUIN"/>
    <property type="match status" value="1"/>
</dbReference>
<evidence type="ECO:0000256" key="6">
    <source>
        <dbReference type="ARBA" id="ARBA00023027"/>
    </source>
</evidence>
<protein>
    <recommendedName>
        <fullName evidence="1">protein acetyllysine N-acetyltransferase</fullName>
        <ecNumber evidence="1">2.3.1.286</ecNumber>
    </recommendedName>
</protein>
<evidence type="ECO:0000256" key="8">
    <source>
        <dbReference type="ARBA" id="ARBA00038170"/>
    </source>
</evidence>
<feature type="binding site" evidence="9">
    <location>
        <position position="429"/>
    </location>
    <ligand>
        <name>Zn(2+)</name>
        <dbReference type="ChEBI" id="CHEBI:29105"/>
    </ligand>
</feature>
<dbReference type="OrthoDB" id="2919105at2759"/>
<dbReference type="FunFam" id="2.20.28.200:FF:000001">
    <property type="entry name" value="NAD-dependent protein deacetylase sirtuin-6"/>
    <property type="match status" value="1"/>
</dbReference>
<dbReference type="GO" id="GO:0000122">
    <property type="term" value="P:negative regulation of transcription by RNA polymerase II"/>
    <property type="evidence" value="ECO:0007669"/>
    <property type="project" value="TreeGrafter"/>
</dbReference>
<evidence type="ECO:0000259" key="13">
    <source>
        <dbReference type="PROSITE" id="PS50950"/>
    </source>
</evidence>
<dbReference type="EMBL" id="UYJE01008456">
    <property type="protein sequence ID" value="VDI64037.1"/>
    <property type="molecule type" value="Genomic_DNA"/>
</dbReference>
<dbReference type="InterPro" id="IPR006612">
    <property type="entry name" value="THAP_Znf"/>
</dbReference>
<dbReference type="GO" id="GO:0008270">
    <property type="term" value="F:zinc ion binding"/>
    <property type="evidence" value="ECO:0007669"/>
    <property type="project" value="UniProtKB-KW"/>
</dbReference>
<dbReference type="Pfam" id="PF02146">
    <property type="entry name" value="SIR2"/>
    <property type="match status" value="1"/>
</dbReference>
<dbReference type="PANTHER" id="PTHR11085:SF12">
    <property type="entry name" value="NAD-DEPENDENT PROTEIN DEACYLASE SIRTUIN-6"/>
    <property type="match status" value="1"/>
</dbReference>
<proteinExistence type="inferred from homology"/>
<keyword evidence="5 9" id="KW-0862">Zinc</keyword>
<evidence type="ECO:0000313" key="14">
    <source>
        <dbReference type="EMBL" id="VDI64037.1"/>
    </source>
</evidence>
<feature type="region of interest" description="Disordered" evidence="11">
    <location>
        <begin position="113"/>
        <end position="151"/>
    </location>
</feature>
<keyword evidence="6" id="KW-0520">NAD</keyword>
<evidence type="ECO:0000256" key="2">
    <source>
        <dbReference type="ARBA" id="ARBA00022679"/>
    </source>
</evidence>
<dbReference type="GO" id="GO:0070403">
    <property type="term" value="F:NAD+ binding"/>
    <property type="evidence" value="ECO:0007669"/>
    <property type="project" value="InterPro"/>
</dbReference>
<keyword evidence="7 10" id="KW-0238">DNA-binding</keyword>
<keyword evidence="3 9" id="KW-0479">Metal-binding</keyword>
<dbReference type="FunFam" id="3.40.50.1220:FF:000038">
    <property type="entry name" value="NAD-dependent protein deacetylase sirtuin-6 isoform X2"/>
    <property type="match status" value="1"/>
</dbReference>
<feature type="binding site" evidence="9">
    <location>
        <position position="398"/>
    </location>
    <ligand>
        <name>Zn(2+)</name>
        <dbReference type="ChEBI" id="CHEBI:29105"/>
    </ligand>
</feature>
<dbReference type="InterPro" id="IPR026590">
    <property type="entry name" value="Ssirtuin_cat_dom"/>
</dbReference>
<organism evidence="14 15">
    <name type="scientific">Mytilus galloprovincialis</name>
    <name type="common">Mediterranean mussel</name>
    <dbReference type="NCBI Taxonomy" id="29158"/>
    <lineage>
        <taxon>Eukaryota</taxon>
        <taxon>Metazoa</taxon>
        <taxon>Spiralia</taxon>
        <taxon>Lophotrochozoa</taxon>
        <taxon>Mollusca</taxon>
        <taxon>Bivalvia</taxon>
        <taxon>Autobranchia</taxon>
        <taxon>Pteriomorphia</taxon>
        <taxon>Mytilida</taxon>
        <taxon>Mytiloidea</taxon>
        <taxon>Mytilidae</taxon>
        <taxon>Mytilinae</taxon>
        <taxon>Mytilus</taxon>
    </lineage>
</organism>
<evidence type="ECO:0000256" key="7">
    <source>
        <dbReference type="ARBA" id="ARBA00023125"/>
    </source>
</evidence>
<dbReference type="InterPro" id="IPR050134">
    <property type="entry name" value="NAD-dep_sirtuin_deacylases"/>
</dbReference>
<evidence type="ECO:0000256" key="11">
    <source>
        <dbReference type="SAM" id="MobiDB-lite"/>
    </source>
</evidence>
<keyword evidence="4 10" id="KW-0863">Zinc-finger</keyword>
<feature type="domain" description="Deacetylase sirtuin-type" evidence="12">
    <location>
        <begin position="281"/>
        <end position="524"/>
    </location>
</feature>
<keyword evidence="15" id="KW-1185">Reference proteome</keyword>
<evidence type="ECO:0000256" key="9">
    <source>
        <dbReference type="PROSITE-ProRule" id="PRU00236"/>
    </source>
</evidence>
<evidence type="ECO:0000256" key="10">
    <source>
        <dbReference type="PROSITE-ProRule" id="PRU00309"/>
    </source>
</evidence>
<comment type="caution">
    <text evidence="14">The sequence shown here is derived from an EMBL/GenBank/DDBJ whole genome shotgun (WGS) entry which is preliminary data.</text>
</comment>
<gene>
    <name evidence="14" type="ORF">MGAL_10B056539</name>
</gene>
<sequence length="643" mass="72921">MGKRACCVKGCRNNGRRLEKWKEHFCDFHNCNFGTSRCICEPPFTLFTFPTELKNPYNRRIWTKNVNRSIGNKIWTPTQESRICSIHFVDGFPNDNNPYPTLCLGHDMATTQTFARPPPIDRSNIDSSPLKKRKHQDSPSDKNPNPTFCLGQELPTTVTFVILPPIDQSNIDPTPLIKREHQDYQDSPSDNNPYSTLGLGQELAYYNPTPLIKREHQDFDSTDSYDHHDHEDHNYSIACLSCEQKSYAITPMFEMSVNYADGLSPYEHKGPCGQPELQDSPEEGERKIAELVELIKYSKHMIVITGAGISTSAGIPDFRGPKGVWTLEKKGIKPEFSVTFEGAKPSPTHMALVALERLGVLQCVVSQNVDGLHLRSGFPRNRLSELHGDMFVEQCDKCNTQYINATVVPTMALRPTGNPCTQRKSRGLCRGKLRDTILDWEDALPDEDLDRAFANAKKADLCLCLGTSLQILPCANLPLQVKRNGGKFVTINLQATKHEKKADMRIHERVDKIMTEVCRRLEIEIPEYDNPVICLESMHTEKSEEKLSVVVRDELLMMENKDLVKKEDIKKEVKDENEFKEDFIQSNQSQNLNIIEGCAIKKEQNTRSDNSHKEVKCDKKGINQAAVVKSDIDTINEISKLGR</sequence>
<dbReference type="InterPro" id="IPR029035">
    <property type="entry name" value="DHS-like_NAD/FAD-binding_dom"/>
</dbReference>
<dbReference type="PANTHER" id="PTHR11085">
    <property type="entry name" value="NAD-DEPENDENT PROTEIN DEACYLASE SIRTUIN-5, MITOCHONDRIAL-RELATED"/>
    <property type="match status" value="1"/>
</dbReference>
<keyword evidence="14" id="KW-0328">Glycosyltransferase</keyword>
<reference evidence="14" key="1">
    <citation type="submission" date="2018-11" db="EMBL/GenBank/DDBJ databases">
        <authorList>
            <person name="Alioto T."/>
            <person name="Alioto T."/>
        </authorList>
    </citation>
    <scope>NUCLEOTIDE SEQUENCE</scope>
</reference>
<evidence type="ECO:0000256" key="5">
    <source>
        <dbReference type="ARBA" id="ARBA00022833"/>
    </source>
</evidence>
<dbReference type="AlphaFoldDB" id="A0A8B6GIC7"/>
<dbReference type="EC" id="2.3.1.286" evidence="1"/>
<feature type="binding site" evidence="9">
    <location>
        <position position="395"/>
    </location>
    <ligand>
        <name>Zn(2+)</name>
        <dbReference type="ChEBI" id="CHEBI:29105"/>
    </ligand>
</feature>
<accession>A0A8B6GIC7</accession>
<dbReference type="GO" id="GO:0005634">
    <property type="term" value="C:nucleus"/>
    <property type="evidence" value="ECO:0007669"/>
    <property type="project" value="TreeGrafter"/>
</dbReference>
<evidence type="ECO:0000313" key="15">
    <source>
        <dbReference type="Proteomes" id="UP000596742"/>
    </source>
</evidence>
<feature type="active site" description="Proton acceptor" evidence="9">
    <location>
        <position position="387"/>
    </location>
</feature>
<evidence type="ECO:0000256" key="3">
    <source>
        <dbReference type="ARBA" id="ARBA00022723"/>
    </source>
</evidence>